<accession>A0A1X1W3T0</accession>
<dbReference type="Pfam" id="PF12697">
    <property type="entry name" value="Abhydrolase_6"/>
    <property type="match status" value="1"/>
</dbReference>
<keyword evidence="1" id="KW-0472">Membrane</keyword>
<reference evidence="3 4" key="1">
    <citation type="submission" date="2016-01" db="EMBL/GenBank/DDBJ databases">
        <title>The new phylogeny of the genus Mycobacterium.</title>
        <authorList>
            <person name="Tarcisio F."/>
            <person name="Conor M."/>
            <person name="Antonella G."/>
            <person name="Elisabetta G."/>
            <person name="Giulia F.S."/>
            <person name="Sara T."/>
            <person name="Anna F."/>
            <person name="Clotilde B."/>
            <person name="Roberto B."/>
            <person name="Veronica D.S."/>
            <person name="Fabio R."/>
            <person name="Monica P."/>
            <person name="Olivier J."/>
            <person name="Enrico T."/>
            <person name="Nicola S."/>
        </authorList>
    </citation>
    <scope>NUCLEOTIDE SEQUENCE [LARGE SCALE GENOMIC DNA]</scope>
    <source>
        <strain evidence="3 4">DSM 45541</strain>
    </source>
</reference>
<protein>
    <submittedName>
        <fullName evidence="3">Hydrolase</fullName>
    </submittedName>
</protein>
<keyword evidence="1" id="KW-0812">Transmembrane</keyword>
<comment type="caution">
    <text evidence="3">The sequence shown here is derived from an EMBL/GenBank/DDBJ whole genome shotgun (WGS) entry which is preliminary data.</text>
</comment>
<proteinExistence type="predicted"/>
<dbReference type="GO" id="GO:0016787">
    <property type="term" value="F:hydrolase activity"/>
    <property type="evidence" value="ECO:0007669"/>
    <property type="project" value="UniProtKB-KW"/>
</dbReference>
<evidence type="ECO:0000313" key="3">
    <source>
        <dbReference type="EMBL" id="ORV81214.1"/>
    </source>
</evidence>
<feature type="domain" description="AB hydrolase-1" evidence="2">
    <location>
        <begin position="31"/>
        <end position="242"/>
    </location>
</feature>
<dbReference type="EMBL" id="LQPC01000076">
    <property type="protein sequence ID" value="ORV81214.1"/>
    <property type="molecule type" value="Genomic_DNA"/>
</dbReference>
<dbReference type="InterPro" id="IPR029058">
    <property type="entry name" value="AB_hydrolase_fold"/>
</dbReference>
<sequence length="298" mass="33020">MIGGAELPNKKIEINGGYVVYEILGKEGEFIVLTPGGRFSKDIPGLKPLAKKLVEGGYRVLLWDRPNCGKSDVQFYGQSESHMRAETLQQLITKLDIGPVILLGGSGGARDSMLTTMLYPELVRKLVVWNIVGGVYGSFVLGSYYIVPSILAVRGAGMKGVAHVQEWQERIDENPDNEARILEQDPAVFLKLMLRWLNAFVPKPGQTIPGVEDEMFDNITVPTLIIRGGENDLDHPKRTSLEVSCLIKGSKLIDPPWPEDAWERAGEARASGKVKRFNMFDTWVQAAPAILDFLKKSK</sequence>
<evidence type="ECO:0000256" key="1">
    <source>
        <dbReference type="SAM" id="Phobius"/>
    </source>
</evidence>
<feature type="transmembrane region" description="Helical" evidence="1">
    <location>
        <begin position="126"/>
        <end position="147"/>
    </location>
</feature>
<dbReference type="Gene3D" id="3.40.50.1820">
    <property type="entry name" value="alpha/beta hydrolase"/>
    <property type="match status" value="1"/>
</dbReference>
<keyword evidence="1" id="KW-1133">Transmembrane helix</keyword>
<evidence type="ECO:0000259" key="2">
    <source>
        <dbReference type="Pfam" id="PF12697"/>
    </source>
</evidence>
<dbReference type="Proteomes" id="UP000193622">
    <property type="component" value="Unassembled WGS sequence"/>
</dbReference>
<evidence type="ECO:0000313" key="4">
    <source>
        <dbReference type="Proteomes" id="UP000193622"/>
    </source>
</evidence>
<keyword evidence="3" id="KW-0378">Hydrolase</keyword>
<dbReference type="SUPFAM" id="SSF53474">
    <property type="entry name" value="alpha/beta-Hydrolases"/>
    <property type="match status" value="1"/>
</dbReference>
<dbReference type="InterPro" id="IPR000073">
    <property type="entry name" value="AB_hydrolase_1"/>
</dbReference>
<organism evidence="3 4">
    <name type="scientific">Mycolicibacterium iranicum</name>
    <name type="common">Mycobacterium iranicum</name>
    <dbReference type="NCBI Taxonomy" id="912594"/>
    <lineage>
        <taxon>Bacteria</taxon>
        <taxon>Bacillati</taxon>
        <taxon>Actinomycetota</taxon>
        <taxon>Actinomycetes</taxon>
        <taxon>Mycobacteriales</taxon>
        <taxon>Mycobacteriaceae</taxon>
        <taxon>Mycolicibacterium</taxon>
    </lineage>
</organism>
<name>A0A1X1W3T0_MYCIR</name>
<dbReference type="AlphaFoldDB" id="A0A1X1W3T0"/>
<gene>
    <name evidence="3" type="ORF">AWC12_29325</name>
</gene>